<dbReference type="PANTHER" id="PTHR43540:SF1">
    <property type="entry name" value="ISOCHORISMATASE HYDROLASE"/>
    <property type="match status" value="1"/>
</dbReference>
<organism evidence="4 5">
    <name type="scientific">Extremus antarcticus</name>
    <dbReference type="NCBI Taxonomy" id="702011"/>
    <lineage>
        <taxon>Eukaryota</taxon>
        <taxon>Fungi</taxon>
        <taxon>Dikarya</taxon>
        <taxon>Ascomycota</taxon>
        <taxon>Pezizomycotina</taxon>
        <taxon>Dothideomycetes</taxon>
        <taxon>Dothideomycetidae</taxon>
        <taxon>Mycosphaerellales</taxon>
        <taxon>Extremaceae</taxon>
        <taxon>Extremus</taxon>
    </lineage>
</organism>
<dbReference type="EMBL" id="JAWDJX010000024">
    <property type="protein sequence ID" value="KAK3051727.1"/>
    <property type="molecule type" value="Genomic_DNA"/>
</dbReference>
<evidence type="ECO:0000313" key="5">
    <source>
        <dbReference type="Proteomes" id="UP001271007"/>
    </source>
</evidence>
<dbReference type="Proteomes" id="UP001271007">
    <property type="component" value="Unassembled WGS sequence"/>
</dbReference>
<gene>
    <name evidence="4" type="ORF">LTR09_007027</name>
</gene>
<dbReference type="InterPro" id="IPR036380">
    <property type="entry name" value="Isochorismatase-like_sf"/>
</dbReference>
<dbReference type="AlphaFoldDB" id="A0AAJ0DK53"/>
<comment type="similarity">
    <text evidence="1">Belongs to the isochorismatase family.</text>
</comment>
<evidence type="ECO:0000256" key="2">
    <source>
        <dbReference type="ARBA" id="ARBA00022801"/>
    </source>
</evidence>
<proteinExistence type="inferred from homology"/>
<evidence type="ECO:0000256" key="1">
    <source>
        <dbReference type="ARBA" id="ARBA00006336"/>
    </source>
</evidence>
<feature type="domain" description="Isochorismatase-like" evidence="3">
    <location>
        <begin position="27"/>
        <end position="215"/>
    </location>
</feature>
<dbReference type="GO" id="GO:0016787">
    <property type="term" value="F:hydrolase activity"/>
    <property type="evidence" value="ECO:0007669"/>
    <property type="project" value="UniProtKB-KW"/>
</dbReference>
<reference evidence="4" key="1">
    <citation type="submission" date="2023-04" db="EMBL/GenBank/DDBJ databases">
        <title>Black Yeasts Isolated from many extreme environments.</title>
        <authorList>
            <person name="Coleine C."/>
            <person name="Stajich J.E."/>
            <person name="Selbmann L."/>
        </authorList>
    </citation>
    <scope>NUCLEOTIDE SEQUENCE</scope>
    <source>
        <strain evidence="4">CCFEE 5312</strain>
    </source>
</reference>
<evidence type="ECO:0000259" key="3">
    <source>
        <dbReference type="Pfam" id="PF00857"/>
    </source>
</evidence>
<comment type="caution">
    <text evidence="4">The sequence shown here is derived from an EMBL/GenBank/DDBJ whole genome shotgun (WGS) entry which is preliminary data.</text>
</comment>
<dbReference type="InterPro" id="IPR000868">
    <property type="entry name" value="Isochorismatase-like_dom"/>
</dbReference>
<dbReference type="InterPro" id="IPR050272">
    <property type="entry name" value="Isochorismatase-like_hydrls"/>
</dbReference>
<evidence type="ECO:0000313" key="4">
    <source>
        <dbReference type="EMBL" id="KAK3051727.1"/>
    </source>
</evidence>
<name>A0AAJ0DK53_9PEZI</name>
<sequence>MASNDTYRSSTHANGFGNRIGWGKRPALLLIDVCQAYWTPDSPLDTSSNPASVESLDVMRRLLAAARAEAAGGDGGKQVPVIWTTVKYKSDMSDAGLFYSKAKQLSIWAEGDERGLGGWVEGLVPVEGEEVVAKKHASAFFGTELVSKLVLLGVDTLVICGVSTSGCVRATALDALSYNFRPMVVGTACGDRSPAIHDSNINDMDAKMADVVSEAEAIEHLKAGWS</sequence>
<protein>
    <recommendedName>
        <fullName evidence="3">Isochorismatase-like domain-containing protein</fullName>
    </recommendedName>
</protein>
<keyword evidence="2" id="KW-0378">Hydrolase</keyword>
<keyword evidence="5" id="KW-1185">Reference proteome</keyword>
<dbReference type="Gene3D" id="3.40.50.850">
    <property type="entry name" value="Isochorismatase-like"/>
    <property type="match status" value="1"/>
</dbReference>
<accession>A0AAJ0DK53</accession>
<dbReference type="SUPFAM" id="SSF52499">
    <property type="entry name" value="Isochorismatase-like hydrolases"/>
    <property type="match status" value="1"/>
</dbReference>
<dbReference type="Pfam" id="PF00857">
    <property type="entry name" value="Isochorismatase"/>
    <property type="match status" value="1"/>
</dbReference>
<dbReference type="PANTHER" id="PTHR43540">
    <property type="entry name" value="PEROXYUREIDOACRYLATE/UREIDOACRYLATE AMIDOHYDROLASE-RELATED"/>
    <property type="match status" value="1"/>
</dbReference>